<dbReference type="EMBL" id="BRPK01000002">
    <property type="protein sequence ID" value="GLB35096.1"/>
    <property type="molecule type" value="Genomic_DNA"/>
</dbReference>
<keyword evidence="1" id="KW-0547">Nucleotide-binding</keyword>
<sequence length="216" mass="24334">MGYTSDDEPNPRGELCVRGDNCFKVYYKDEKNTKETVDEEGWLHTGDVAEIDQCGRIKIIDRVKNIMKLAQGEYVALEKIENLYSSSPIVAQIYIHGDSLQSYLLAVVIPDPVQLAGVASKIFGKKITAEDLQELAAACKDERVKDEILATLTKEAKRTGLKGFEMVKRIHLSLDPFSVENGTMTPTMKIRRKDAYAKFKRELDQLYSLGEPVSRL</sequence>
<evidence type="ECO:0000313" key="4">
    <source>
        <dbReference type="Proteomes" id="UP001063166"/>
    </source>
</evidence>
<dbReference type="PANTHER" id="PTHR43272:SF33">
    <property type="entry name" value="AMP-BINDING DOMAIN-CONTAINING PROTEIN-RELATED"/>
    <property type="match status" value="1"/>
</dbReference>
<dbReference type="GO" id="GO:0005783">
    <property type="term" value="C:endoplasmic reticulum"/>
    <property type="evidence" value="ECO:0007669"/>
    <property type="project" value="TreeGrafter"/>
</dbReference>
<dbReference type="OrthoDB" id="1700726at2759"/>
<evidence type="ECO:0000256" key="2">
    <source>
        <dbReference type="ARBA" id="ARBA00022840"/>
    </source>
</evidence>
<dbReference type="Proteomes" id="UP001063166">
    <property type="component" value="Unassembled WGS sequence"/>
</dbReference>
<evidence type="ECO:0000256" key="1">
    <source>
        <dbReference type="ARBA" id="ARBA00022741"/>
    </source>
</evidence>
<keyword evidence="2" id="KW-0067">ATP-binding</keyword>
<dbReference type="GO" id="GO:0004467">
    <property type="term" value="F:long-chain fatty acid-CoA ligase activity"/>
    <property type="evidence" value="ECO:0007669"/>
    <property type="project" value="TreeGrafter"/>
</dbReference>
<proteinExistence type="predicted"/>
<evidence type="ECO:0000313" key="3">
    <source>
        <dbReference type="EMBL" id="GLB35096.1"/>
    </source>
</evidence>
<dbReference type="Gene3D" id="3.40.50.12780">
    <property type="entry name" value="N-terminal domain of ligase-like"/>
    <property type="match status" value="1"/>
</dbReference>
<comment type="caution">
    <text evidence="3">The sequence shown here is derived from an EMBL/GenBank/DDBJ whole genome shotgun (WGS) entry which is preliminary data.</text>
</comment>
<accession>A0A9P3UL69</accession>
<gene>
    <name evidence="3" type="primary">FAA2</name>
    <name evidence="3" type="ORF">LshimejAT787_0206610</name>
</gene>
<dbReference type="SUPFAM" id="SSF56801">
    <property type="entry name" value="Acetyl-CoA synthetase-like"/>
    <property type="match status" value="1"/>
</dbReference>
<protein>
    <submittedName>
        <fullName evidence="3">Acetyl-CoA synthetase-like protein</fullName>
    </submittedName>
</protein>
<reference evidence="3" key="1">
    <citation type="submission" date="2022-07" db="EMBL/GenBank/DDBJ databases">
        <title>The genome of Lyophyllum shimeji provides insight into the initial evolution of ectomycorrhizal fungal genome.</title>
        <authorList>
            <person name="Kobayashi Y."/>
            <person name="Shibata T."/>
            <person name="Hirakawa H."/>
            <person name="Shigenobu S."/>
            <person name="Nishiyama T."/>
            <person name="Yamada A."/>
            <person name="Hasebe M."/>
            <person name="Kawaguchi M."/>
        </authorList>
    </citation>
    <scope>NUCLEOTIDE SEQUENCE</scope>
    <source>
        <strain evidence="3">AT787</strain>
    </source>
</reference>
<dbReference type="GO" id="GO:0016020">
    <property type="term" value="C:membrane"/>
    <property type="evidence" value="ECO:0007669"/>
    <property type="project" value="TreeGrafter"/>
</dbReference>
<keyword evidence="4" id="KW-1185">Reference proteome</keyword>
<dbReference type="AlphaFoldDB" id="A0A9P3UL69"/>
<organism evidence="3 4">
    <name type="scientific">Lyophyllum shimeji</name>
    <name type="common">Hon-shimeji</name>
    <name type="synonym">Tricholoma shimeji</name>
    <dbReference type="NCBI Taxonomy" id="47721"/>
    <lineage>
        <taxon>Eukaryota</taxon>
        <taxon>Fungi</taxon>
        <taxon>Dikarya</taxon>
        <taxon>Basidiomycota</taxon>
        <taxon>Agaricomycotina</taxon>
        <taxon>Agaricomycetes</taxon>
        <taxon>Agaricomycetidae</taxon>
        <taxon>Agaricales</taxon>
        <taxon>Tricholomatineae</taxon>
        <taxon>Lyophyllaceae</taxon>
        <taxon>Lyophyllum</taxon>
    </lineage>
</organism>
<dbReference type="PANTHER" id="PTHR43272">
    <property type="entry name" value="LONG-CHAIN-FATTY-ACID--COA LIGASE"/>
    <property type="match status" value="1"/>
</dbReference>
<dbReference type="InterPro" id="IPR042099">
    <property type="entry name" value="ANL_N_sf"/>
</dbReference>
<name>A0A9P3UL69_LYOSH</name>
<dbReference type="GO" id="GO:0005524">
    <property type="term" value="F:ATP binding"/>
    <property type="evidence" value="ECO:0007669"/>
    <property type="project" value="UniProtKB-KW"/>
</dbReference>